<dbReference type="AlphaFoldDB" id="A0A7U3VQ30"/>
<dbReference type="EMBL" id="AP018365">
    <property type="protein sequence ID" value="BBA99279.1"/>
    <property type="molecule type" value="Genomic_DNA"/>
</dbReference>
<dbReference type="RefSeq" id="WP_202235295.1">
    <property type="nucleotide sequence ID" value="NZ_AP018365.1"/>
</dbReference>
<sequence length="160" mass="17212">MSATPITPSARYYRQGRTRVLWTPTIADILSPTRSEINAATDLSGEIAASSGWEVTGNTEDTPDLGSVFVGNIPSTTTSDASSLTFYSDETSVDVRTLLQRGVVGNIIWMDEGDVEGYLMDIFPVRVTSAPKQRDIAAVAQIMVNFAISRQPAENVAIPA</sequence>
<gene>
    <name evidence="1" type="ORF">RVR_5826</name>
</gene>
<reference evidence="1 2" key="4">
    <citation type="journal article" date="2020" name="Sci. Rep.">
        <title>beta-carboline chemical signals induce reveromycin production through a LuxR family regulator in Streptomyces sp. SN-593.</title>
        <authorList>
            <person name="Panthee S."/>
            <person name="Kito N."/>
            <person name="Hayashi T."/>
            <person name="Shimizu T."/>
            <person name="Ishikawa J."/>
            <person name="Hamamoto H."/>
            <person name="Osada H."/>
            <person name="Takahashi S."/>
        </authorList>
    </citation>
    <scope>NUCLEOTIDE SEQUENCE [LARGE SCALE GENOMIC DNA]</scope>
    <source>
        <strain evidence="1 2">SN-593</strain>
    </source>
</reference>
<dbReference type="Proteomes" id="UP000595703">
    <property type="component" value="Chromosome"/>
</dbReference>
<dbReference type="InterPro" id="IPR058009">
    <property type="entry name" value="TTP_Phage_16"/>
</dbReference>
<reference evidence="1 2" key="3">
    <citation type="journal article" date="2011" name="Nat. Chem. Biol.">
        <title>Reveromycin A biosynthesis uses RevG and RevJ for stereospecific spiroacetal formation.</title>
        <authorList>
            <person name="Takahashi S."/>
            <person name="Toyoda A."/>
            <person name="Sekiyama Y."/>
            <person name="Takagi H."/>
            <person name="Nogawa T."/>
            <person name="Uramoto M."/>
            <person name="Suzuki R."/>
            <person name="Koshino H."/>
            <person name="Kumano T."/>
            <person name="Panthee S."/>
            <person name="Dairi T."/>
            <person name="Ishikawa J."/>
            <person name="Ikeda H."/>
            <person name="Sakaki Y."/>
            <person name="Osada H."/>
        </authorList>
    </citation>
    <scope>NUCLEOTIDE SEQUENCE [LARGE SCALE GENOMIC DNA]</scope>
    <source>
        <strain evidence="1 2">SN-593</strain>
    </source>
</reference>
<accession>A0A7U3VQ30</accession>
<dbReference type="Pfam" id="PF25595">
    <property type="entry name" value="Phage_TTP_16"/>
    <property type="match status" value="1"/>
</dbReference>
<name>A0A7U3VQ30_9ACTN</name>
<reference evidence="1 2" key="1">
    <citation type="journal article" date="2010" name="J. Bacteriol.">
        <title>Biochemical characterization of a novel indole prenyltransferase from Streptomyces sp. SN-593.</title>
        <authorList>
            <person name="Takahashi S."/>
            <person name="Takagi H."/>
            <person name="Toyoda A."/>
            <person name="Uramoto M."/>
            <person name="Nogawa T."/>
            <person name="Ueki M."/>
            <person name="Sakaki Y."/>
            <person name="Osada H."/>
        </authorList>
    </citation>
    <scope>NUCLEOTIDE SEQUENCE [LARGE SCALE GENOMIC DNA]</scope>
    <source>
        <strain evidence="1 2">SN-593</strain>
    </source>
</reference>
<reference evidence="1 2" key="2">
    <citation type="journal article" date="2011" name="J. Antibiot.">
        <title>Furaquinocins I and J: novel polyketide isoprenoid hybrid compounds from Streptomyces reveromyceticus SN-593.</title>
        <authorList>
            <person name="Panthee S."/>
            <person name="Takahashi S."/>
            <person name="Takagi H."/>
            <person name="Nogawa T."/>
            <person name="Oowada E."/>
            <person name="Uramoto M."/>
            <person name="Osada H."/>
        </authorList>
    </citation>
    <scope>NUCLEOTIDE SEQUENCE [LARGE SCALE GENOMIC DNA]</scope>
    <source>
        <strain evidence="1 2">SN-593</strain>
    </source>
</reference>
<evidence type="ECO:0000313" key="2">
    <source>
        <dbReference type="Proteomes" id="UP000595703"/>
    </source>
</evidence>
<proteinExistence type="predicted"/>
<evidence type="ECO:0000313" key="1">
    <source>
        <dbReference type="EMBL" id="BBA99279.1"/>
    </source>
</evidence>
<protein>
    <submittedName>
        <fullName evidence="1">Uncharacterized protein</fullName>
    </submittedName>
</protein>
<organism evidence="1 2">
    <name type="scientific">Actinacidiphila reveromycinica</name>
    <dbReference type="NCBI Taxonomy" id="659352"/>
    <lineage>
        <taxon>Bacteria</taxon>
        <taxon>Bacillati</taxon>
        <taxon>Actinomycetota</taxon>
        <taxon>Actinomycetes</taxon>
        <taxon>Kitasatosporales</taxon>
        <taxon>Streptomycetaceae</taxon>
        <taxon>Actinacidiphila</taxon>
    </lineage>
</organism>
<dbReference type="KEGG" id="arev:RVR_5826"/>
<keyword evidence="2" id="KW-1185">Reference proteome</keyword>